<feature type="signal peptide" evidence="1">
    <location>
        <begin position="1"/>
        <end position="25"/>
    </location>
</feature>
<dbReference type="EMBL" id="CP019401">
    <property type="protein sequence ID" value="AQU80625.1"/>
    <property type="molecule type" value="Genomic_DNA"/>
</dbReference>
<reference evidence="2 3" key="1">
    <citation type="submission" date="2017-01" db="EMBL/GenBank/DDBJ databases">
        <title>Planococcus faecalis genome complete sequence.</title>
        <authorList>
            <person name="Lee P.C."/>
        </authorList>
    </citation>
    <scope>NUCLEOTIDE SEQUENCE [LARGE SCALE GENOMIC DNA]</scope>
    <source>
        <strain evidence="2 3">AJ003</strain>
    </source>
</reference>
<evidence type="ECO:0000313" key="3">
    <source>
        <dbReference type="Proteomes" id="UP000189661"/>
    </source>
</evidence>
<evidence type="ECO:0000313" key="2">
    <source>
        <dbReference type="EMBL" id="AQU80625.1"/>
    </source>
</evidence>
<protein>
    <recommendedName>
        <fullName evidence="4">Lipoprotein</fullName>
    </recommendedName>
</protein>
<proteinExistence type="predicted"/>
<dbReference type="PROSITE" id="PS51257">
    <property type="entry name" value="PROKAR_LIPOPROTEIN"/>
    <property type="match status" value="1"/>
</dbReference>
<gene>
    <name evidence="2" type="ORF">AJGP001_15600</name>
</gene>
<name>A0ABM6IVM3_9BACL</name>
<feature type="chain" id="PRO_5045547154" description="Lipoprotein" evidence="1">
    <location>
        <begin position="26"/>
        <end position="185"/>
    </location>
</feature>
<evidence type="ECO:0008006" key="4">
    <source>
        <dbReference type="Google" id="ProtNLM"/>
    </source>
</evidence>
<accession>A0ABM6IVM3</accession>
<evidence type="ECO:0000256" key="1">
    <source>
        <dbReference type="SAM" id="SignalP"/>
    </source>
</evidence>
<organism evidence="2 3">
    <name type="scientific">Planococcus faecalis</name>
    <dbReference type="NCBI Taxonomy" id="1598147"/>
    <lineage>
        <taxon>Bacteria</taxon>
        <taxon>Bacillati</taxon>
        <taxon>Bacillota</taxon>
        <taxon>Bacilli</taxon>
        <taxon>Bacillales</taxon>
        <taxon>Caryophanaceae</taxon>
        <taxon>Planococcus</taxon>
    </lineage>
</organism>
<dbReference type="RefSeq" id="WP_071152709.1">
    <property type="nucleotide sequence ID" value="NZ_CP019401.1"/>
</dbReference>
<sequence>MKKVLCTVILLGAVTLASCSGLSTHEDDEVAAIVNNHEITIGDLRFLYPDDSALDYLDSAIAVELIKQEVQEMNLDISPHLTGKTTSEEFEKLPPVNTKDEGGKQVRAYAIAQAEKLDMSPEEFQKQYGKKINEQNAYINTYLEEKLGGGNVNDLTWMEEFGEDYNRLVEKLVEKNKNDIDVFIN</sequence>
<keyword evidence="3" id="KW-1185">Reference proteome</keyword>
<dbReference type="Proteomes" id="UP000189661">
    <property type="component" value="Chromosome"/>
</dbReference>
<keyword evidence="1" id="KW-0732">Signal</keyword>